<dbReference type="VEuPathDB" id="FungiDB:GGTG_03806"/>
<reference evidence="3" key="2">
    <citation type="submission" date="2010-07" db="EMBL/GenBank/DDBJ databases">
        <authorList>
            <consortium name="The Broad Institute Genome Sequencing Platform"/>
            <consortium name="Broad Institute Genome Sequencing Center for Infectious Disease"/>
            <person name="Ma L.-J."/>
            <person name="Dead R."/>
            <person name="Young S."/>
            <person name="Zeng Q."/>
            <person name="Koehrsen M."/>
            <person name="Alvarado L."/>
            <person name="Berlin A."/>
            <person name="Chapman S.B."/>
            <person name="Chen Z."/>
            <person name="Freedman E."/>
            <person name="Gellesch M."/>
            <person name="Goldberg J."/>
            <person name="Griggs A."/>
            <person name="Gujja S."/>
            <person name="Heilman E.R."/>
            <person name="Heiman D."/>
            <person name="Hepburn T."/>
            <person name="Howarth C."/>
            <person name="Jen D."/>
            <person name="Larson L."/>
            <person name="Mehta T."/>
            <person name="Neiman D."/>
            <person name="Pearson M."/>
            <person name="Roberts A."/>
            <person name="Saif S."/>
            <person name="Shea T."/>
            <person name="Shenoy N."/>
            <person name="Sisk P."/>
            <person name="Stolte C."/>
            <person name="Sykes S."/>
            <person name="Walk T."/>
            <person name="White J."/>
            <person name="Yandava C."/>
            <person name="Haas B."/>
            <person name="Nusbaum C."/>
            <person name="Birren B."/>
        </authorList>
    </citation>
    <scope>NUCLEOTIDE SEQUENCE</scope>
    <source>
        <strain evidence="3">R3-111a-1</strain>
    </source>
</reference>
<dbReference type="PANTHER" id="PTHR48079:SF6">
    <property type="entry name" value="NAD(P)-BINDING DOMAIN-CONTAINING PROTEIN-RELATED"/>
    <property type="match status" value="1"/>
</dbReference>
<dbReference type="HOGENOM" id="CLU_007383_12_2_1"/>
<dbReference type="Gene3D" id="3.40.50.720">
    <property type="entry name" value="NAD(P)-binding Rossmann-like Domain"/>
    <property type="match status" value="1"/>
</dbReference>
<dbReference type="eggNOG" id="KOG1502">
    <property type="taxonomic scope" value="Eukaryota"/>
</dbReference>
<evidence type="ECO:0000313" key="4">
    <source>
        <dbReference type="EnsemblFungi" id="EJT78708"/>
    </source>
</evidence>
<keyword evidence="5" id="KW-1185">Reference proteome</keyword>
<evidence type="ECO:0000313" key="3">
    <source>
        <dbReference type="EMBL" id="EJT78708.1"/>
    </source>
</evidence>
<dbReference type="InterPro" id="IPR051783">
    <property type="entry name" value="NAD(P)-dependent_oxidoreduct"/>
</dbReference>
<reference evidence="3" key="3">
    <citation type="submission" date="2010-09" db="EMBL/GenBank/DDBJ databases">
        <title>Annotation of Gaeumannomyces graminis var. tritici R3-111a-1.</title>
        <authorList>
            <consortium name="The Broad Institute Genome Sequencing Platform"/>
            <person name="Ma L.-J."/>
            <person name="Dead R."/>
            <person name="Young S.K."/>
            <person name="Zeng Q."/>
            <person name="Gargeya S."/>
            <person name="Fitzgerald M."/>
            <person name="Haas B."/>
            <person name="Abouelleil A."/>
            <person name="Alvarado L."/>
            <person name="Arachchi H.M."/>
            <person name="Berlin A."/>
            <person name="Brown A."/>
            <person name="Chapman S.B."/>
            <person name="Chen Z."/>
            <person name="Dunbar C."/>
            <person name="Freedman E."/>
            <person name="Gearin G."/>
            <person name="Gellesch M."/>
            <person name="Goldberg J."/>
            <person name="Griggs A."/>
            <person name="Gujja S."/>
            <person name="Heiman D."/>
            <person name="Howarth C."/>
            <person name="Larson L."/>
            <person name="Lui A."/>
            <person name="MacDonald P.J.P."/>
            <person name="Mehta T."/>
            <person name="Montmayeur A."/>
            <person name="Murphy C."/>
            <person name="Neiman D."/>
            <person name="Pearson M."/>
            <person name="Priest M."/>
            <person name="Roberts A."/>
            <person name="Saif S."/>
            <person name="Shea T."/>
            <person name="Shenoy N."/>
            <person name="Sisk P."/>
            <person name="Stolte C."/>
            <person name="Sykes S."/>
            <person name="Yandava C."/>
            <person name="Wortman J."/>
            <person name="Nusbaum C."/>
            <person name="Birren B."/>
        </authorList>
    </citation>
    <scope>NUCLEOTIDE SEQUENCE</scope>
    <source>
        <strain evidence="3">R3-111a-1</strain>
    </source>
</reference>
<evidence type="ECO:0000259" key="1">
    <source>
        <dbReference type="Pfam" id="PF01370"/>
    </source>
</evidence>
<dbReference type="GO" id="GO:0005737">
    <property type="term" value="C:cytoplasm"/>
    <property type="evidence" value="ECO:0007669"/>
    <property type="project" value="TreeGrafter"/>
</dbReference>
<evidence type="ECO:0000313" key="5">
    <source>
        <dbReference type="Proteomes" id="UP000006039"/>
    </source>
</evidence>
<reference evidence="5" key="1">
    <citation type="submission" date="2010-07" db="EMBL/GenBank/DDBJ databases">
        <title>The genome sequence of Gaeumannomyces graminis var. tritici strain R3-111a-1.</title>
        <authorList>
            <consortium name="The Broad Institute Genome Sequencing Platform"/>
            <person name="Ma L.-J."/>
            <person name="Dead R."/>
            <person name="Young S."/>
            <person name="Zeng Q."/>
            <person name="Koehrsen M."/>
            <person name="Alvarado L."/>
            <person name="Berlin A."/>
            <person name="Chapman S.B."/>
            <person name="Chen Z."/>
            <person name="Freedman E."/>
            <person name="Gellesch M."/>
            <person name="Goldberg J."/>
            <person name="Griggs A."/>
            <person name="Gujja S."/>
            <person name="Heilman E.R."/>
            <person name="Heiman D."/>
            <person name="Hepburn T."/>
            <person name="Howarth C."/>
            <person name="Jen D."/>
            <person name="Larson L."/>
            <person name="Mehta T."/>
            <person name="Neiman D."/>
            <person name="Pearson M."/>
            <person name="Roberts A."/>
            <person name="Saif S."/>
            <person name="Shea T."/>
            <person name="Shenoy N."/>
            <person name="Sisk P."/>
            <person name="Stolte C."/>
            <person name="Sykes S."/>
            <person name="Walk T."/>
            <person name="White J."/>
            <person name="Yandava C."/>
            <person name="Haas B."/>
            <person name="Nusbaum C."/>
            <person name="Birren B."/>
        </authorList>
    </citation>
    <scope>NUCLEOTIDE SEQUENCE [LARGE SCALE GENOMIC DNA]</scope>
    <source>
        <strain evidence="5">R3-111a-1</strain>
    </source>
</reference>
<dbReference type="InterPro" id="IPR001509">
    <property type="entry name" value="Epimerase_deHydtase"/>
</dbReference>
<feature type="domain" description="NAD-dependent epimerase/dehydratase" evidence="1">
    <location>
        <begin position="159"/>
        <end position="227"/>
    </location>
</feature>
<dbReference type="Pfam" id="PF01370">
    <property type="entry name" value="Epimerase"/>
    <property type="match status" value="1"/>
</dbReference>
<dbReference type="Pfam" id="PF05368">
    <property type="entry name" value="NmrA"/>
    <property type="match status" value="1"/>
</dbReference>
<feature type="domain" description="NmrA-like" evidence="2">
    <location>
        <begin position="3"/>
        <end position="76"/>
    </location>
</feature>
<dbReference type="EnsemblFungi" id="EJT78708">
    <property type="protein sequence ID" value="EJT78708"/>
    <property type="gene ID" value="GGTG_03806"/>
</dbReference>
<sequence>MSSKKVFVTGATGYIGGTVLARVVETFPDLEVTALMRRPDDKFVSRYPSVKIIQGTFDDFDIIERASQAADVVIHMGDIDHAGCAKAILSGVGKRRSETFVVHLSGTGCIADISGNNWEGELNPHVWDDVAHVDDIYDLPLTNLHRAIDKSFQDASSGLVKTVCVVPPDIFGRGPEVGGSRGTYLVPMYVDAVIRHGEAFYLGQGANRRAVTHIDDVASLFVLILRKYLLESGAGLEYGKDGFYFAVSEEIEWKQAAEAICKIGQEQGWLPEGTETASWDEDRVRALLPPHFKDIFPLLTLYIWGSNSRASSTRAKRLGWKPIRVLADYLADDCKMAAEISLARAAKAAAGDGM</sequence>
<dbReference type="STRING" id="644352.J3NRA2"/>
<evidence type="ECO:0000259" key="2">
    <source>
        <dbReference type="Pfam" id="PF05368"/>
    </source>
</evidence>
<accession>J3NRA2</accession>
<dbReference type="OrthoDB" id="2130169at2759"/>
<dbReference type="InterPro" id="IPR036291">
    <property type="entry name" value="NAD(P)-bd_dom_sf"/>
</dbReference>
<gene>
    <name evidence="4" type="primary">20344264</name>
    <name evidence="3" type="ORF">GGTG_03806</name>
</gene>
<dbReference type="GeneID" id="20344264"/>
<dbReference type="GO" id="GO:0004029">
    <property type="term" value="F:aldehyde dehydrogenase (NAD+) activity"/>
    <property type="evidence" value="ECO:0007669"/>
    <property type="project" value="TreeGrafter"/>
</dbReference>
<reference evidence="4" key="4">
    <citation type="journal article" date="2015" name="G3 (Bethesda)">
        <title>Genome sequences of three phytopathogenic species of the Magnaporthaceae family of fungi.</title>
        <authorList>
            <person name="Okagaki L.H."/>
            <person name="Nunes C.C."/>
            <person name="Sailsbery J."/>
            <person name="Clay B."/>
            <person name="Brown D."/>
            <person name="John T."/>
            <person name="Oh Y."/>
            <person name="Young N."/>
            <person name="Fitzgerald M."/>
            <person name="Haas B.J."/>
            <person name="Zeng Q."/>
            <person name="Young S."/>
            <person name="Adiconis X."/>
            <person name="Fan L."/>
            <person name="Levin J.Z."/>
            <person name="Mitchell T.K."/>
            <person name="Okubara P.A."/>
            <person name="Farman M.L."/>
            <person name="Kohn L.M."/>
            <person name="Birren B."/>
            <person name="Ma L.-J."/>
            <person name="Dean R.A."/>
        </authorList>
    </citation>
    <scope>NUCLEOTIDE SEQUENCE</scope>
    <source>
        <strain evidence="4">R3-111a-1</strain>
    </source>
</reference>
<organism evidence="3">
    <name type="scientific">Gaeumannomyces tritici (strain R3-111a-1)</name>
    <name type="common">Wheat and barley take-all root rot fungus</name>
    <name type="synonym">Gaeumannomyces graminis var. tritici</name>
    <dbReference type="NCBI Taxonomy" id="644352"/>
    <lineage>
        <taxon>Eukaryota</taxon>
        <taxon>Fungi</taxon>
        <taxon>Dikarya</taxon>
        <taxon>Ascomycota</taxon>
        <taxon>Pezizomycotina</taxon>
        <taxon>Sordariomycetes</taxon>
        <taxon>Sordariomycetidae</taxon>
        <taxon>Magnaporthales</taxon>
        <taxon>Magnaporthaceae</taxon>
        <taxon>Gaeumannomyces</taxon>
    </lineage>
</organism>
<proteinExistence type="predicted"/>
<dbReference type="PANTHER" id="PTHR48079">
    <property type="entry name" value="PROTEIN YEEZ"/>
    <property type="match status" value="1"/>
</dbReference>
<name>J3NRA2_GAET3</name>
<dbReference type="SUPFAM" id="SSF51735">
    <property type="entry name" value="NAD(P)-binding Rossmann-fold domains"/>
    <property type="match status" value="1"/>
</dbReference>
<dbReference type="FunCoup" id="J3NRA2">
    <property type="interactions" value="24"/>
</dbReference>
<dbReference type="Proteomes" id="UP000006039">
    <property type="component" value="Unassembled WGS sequence"/>
</dbReference>
<dbReference type="AlphaFoldDB" id="J3NRA2"/>
<protein>
    <submittedName>
        <fullName evidence="3 4">Uncharacterized protein</fullName>
    </submittedName>
</protein>
<dbReference type="RefSeq" id="XP_009219853.1">
    <property type="nucleotide sequence ID" value="XM_009221589.1"/>
</dbReference>
<dbReference type="InterPro" id="IPR008030">
    <property type="entry name" value="NmrA-like"/>
</dbReference>
<dbReference type="EMBL" id="GL385396">
    <property type="protein sequence ID" value="EJT78708.1"/>
    <property type="molecule type" value="Genomic_DNA"/>
</dbReference>
<reference evidence="4" key="5">
    <citation type="submission" date="2018-04" db="UniProtKB">
        <authorList>
            <consortium name="EnsemblFungi"/>
        </authorList>
    </citation>
    <scope>IDENTIFICATION</scope>
    <source>
        <strain evidence="4">R3-111a-1</strain>
    </source>
</reference>